<proteinExistence type="inferred from homology"/>
<dbReference type="Gene3D" id="6.10.250.2990">
    <property type="match status" value="1"/>
</dbReference>
<feature type="compositionally biased region" description="Basic and acidic residues" evidence="8">
    <location>
        <begin position="313"/>
        <end position="322"/>
    </location>
</feature>
<comment type="similarity">
    <text evidence="3">Belongs to the INCENP family.</text>
</comment>
<organism evidence="10 11">
    <name type="scientific">Trichosporon asahii var. asahii (strain ATCC 90039 / CBS 2479 / JCM 2466 / KCTC 7840 / NBRC 103889/ NCYC 2677 / UAMH 7654)</name>
    <name type="common">Yeast</name>
    <dbReference type="NCBI Taxonomy" id="1186058"/>
    <lineage>
        <taxon>Eukaryota</taxon>
        <taxon>Fungi</taxon>
        <taxon>Dikarya</taxon>
        <taxon>Basidiomycota</taxon>
        <taxon>Agaricomycotina</taxon>
        <taxon>Tremellomycetes</taxon>
        <taxon>Trichosporonales</taxon>
        <taxon>Trichosporonaceae</taxon>
        <taxon>Trichosporon</taxon>
    </lineage>
</organism>
<feature type="compositionally biased region" description="Low complexity" evidence="8">
    <location>
        <begin position="429"/>
        <end position="445"/>
    </location>
</feature>
<dbReference type="RefSeq" id="XP_014180499.1">
    <property type="nucleotide sequence ID" value="XM_014325024.1"/>
</dbReference>
<feature type="compositionally biased region" description="Basic and acidic residues" evidence="8">
    <location>
        <begin position="402"/>
        <end position="412"/>
    </location>
</feature>
<evidence type="ECO:0000256" key="8">
    <source>
        <dbReference type="SAM" id="MobiDB-lite"/>
    </source>
</evidence>
<keyword evidence="5" id="KW-0159">Chromosome partition</keyword>
<feature type="compositionally biased region" description="Basic and acidic residues" evidence="8">
    <location>
        <begin position="203"/>
        <end position="237"/>
    </location>
</feature>
<evidence type="ECO:0000256" key="3">
    <source>
        <dbReference type="ARBA" id="ARBA00010042"/>
    </source>
</evidence>
<feature type="region of interest" description="Disordered" evidence="8">
    <location>
        <begin position="112"/>
        <end position="464"/>
    </location>
</feature>
<feature type="compositionally biased region" description="Low complexity" evidence="8">
    <location>
        <begin position="664"/>
        <end position="677"/>
    </location>
</feature>
<comment type="caution">
    <text evidence="10">The sequence shown here is derived from an EMBL/GenBank/DDBJ whole genome shotgun (WGS) entry which is preliminary data.</text>
</comment>
<dbReference type="VEuPathDB" id="FungiDB:A1Q1_02016"/>
<dbReference type="GO" id="GO:0007059">
    <property type="term" value="P:chromosome segregation"/>
    <property type="evidence" value="ECO:0007669"/>
    <property type="project" value="UniProtKB-KW"/>
</dbReference>
<dbReference type="GO" id="GO:0005634">
    <property type="term" value="C:nucleus"/>
    <property type="evidence" value="ECO:0007669"/>
    <property type="project" value="UniProtKB-SubCell"/>
</dbReference>
<feature type="compositionally biased region" description="Polar residues" evidence="8">
    <location>
        <begin position="845"/>
        <end position="857"/>
    </location>
</feature>
<dbReference type="Pfam" id="PF03941">
    <property type="entry name" value="INCENP_ARK-bind"/>
    <property type="match status" value="1"/>
</dbReference>
<dbReference type="GO" id="GO:0005819">
    <property type="term" value="C:spindle"/>
    <property type="evidence" value="ECO:0007669"/>
    <property type="project" value="UniProtKB-SubCell"/>
</dbReference>
<evidence type="ECO:0000256" key="7">
    <source>
        <dbReference type="ARBA" id="ARBA00023242"/>
    </source>
</evidence>
<evidence type="ECO:0000256" key="1">
    <source>
        <dbReference type="ARBA" id="ARBA00004123"/>
    </source>
</evidence>
<dbReference type="PANTHER" id="PTHR13142">
    <property type="entry name" value="INNER CENTROMERE PROTEIN"/>
    <property type="match status" value="1"/>
</dbReference>
<feature type="compositionally biased region" description="Basic and acidic residues" evidence="8">
    <location>
        <begin position="678"/>
        <end position="730"/>
    </location>
</feature>
<dbReference type="OrthoDB" id="6123at2759"/>
<reference evidence="10 11" key="1">
    <citation type="journal article" date="2012" name="Eukaryot. Cell">
        <title>Draft genome sequence of CBS 2479, the standard type strain of Trichosporon asahii.</title>
        <authorList>
            <person name="Yang R.Y."/>
            <person name="Li H.T."/>
            <person name="Zhu H."/>
            <person name="Zhou G.P."/>
            <person name="Wang M."/>
            <person name="Wang L."/>
        </authorList>
    </citation>
    <scope>NUCLEOTIDE SEQUENCE [LARGE SCALE GENOMIC DNA]</scope>
    <source>
        <strain evidence="11">ATCC 90039 / CBS 2479 / JCM 2466 / KCTC 7840 / NCYC 2677 / UAMH 7654</strain>
    </source>
</reference>
<evidence type="ECO:0000313" key="10">
    <source>
        <dbReference type="EMBL" id="EJT48921.1"/>
    </source>
</evidence>
<evidence type="ECO:0000256" key="5">
    <source>
        <dbReference type="ARBA" id="ARBA00022829"/>
    </source>
</evidence>
<accession>J5T361</accession>
<feature type="compositionally biased region" description="Polar residues" evidence="8">
    <location>
        <begin position="374"/>
        <end position="390"/>
    </location>
</feature>
<keyword evidence="6" id="KW-0206">Cytoskeleton</keyword>
<dbReference type="EMBL" id="ALBS01000185">
    <property type="protein sequence ID" value="EJT48921.1"/>
    <property type="molecule type" value="Genomic_DNA"/>
</dbReference>
<evidence type="ECO:0000259" key="9">
    <source>
        <dbReference type="Pfam" id="PF03941"/>
    </source>
</evidence>
<feature type="region of interest" description="Disordered" evidence="8">
    <location>
        <begin position="751"/>
        <end position="912"/>
    </location>
</feature>
<dbReference type="HOGENOM" id="CLU_301914_0_0_1"/>
<feature type="compositionally biased region" description="Low complexity" evidence="8">
    <location>
        <begin position="124"/>
        <end position="140"/>
    </location>
</feature>
<feature type="compositionally biased region" description="Pro residues" evidence="8">
    <location>
        <begin position="180"/>
        <end position="202"/>
    </location>
</feature>
<name>J5T361_TRIAS</name>
<dbReference type="KEGG" id="tasa:A1Q1_02016"/>
<dbReference type="AlphaFoldDB" id="J5T361"/>
<dbReference type="GeneID" id="25985530"/>
<dbReference type="Proteomes" id="UP000002748">
    <property type="component" value="Unassembled WGS sequence"/>
</dbReference>
<dbReference type="InterPro" id="IPR005635">
    <property type="entry name" value="Inner_centromere_prot_ARK-bd"/>
</dbReference>
<feature type="compositionally biased region" description="Basic and acidic residues" evidence="8">
    <location>
        <begin position="538"/>
        <end position="557"/>
    </location>
</feature>
<feature type="compositionally biased region" description="Low complexity" evidence="8">
    <location>
        <begin position="631"/>
        <end position="647"/>
    </location>
</feature>
<feature type="region of interest" description="Disordered" evidence="8">
    <location>
        <begin position="604"/>
        <end position="730"/>
    </location>
</feature>
<keyword evidence="7" id="KW-0539">Nucleus</keyword>
<evidence type="ECO:0000256" key="2">
    <source>
        <dbReference type="ARBA" id="ARBA00004186"/>
    </source>
</evidence>
<feature type="domain" description="Inner centromere protein ARK-binding" evidence="9">
    <location>
        <begin position="891"/>
        <end position="946"/>
    </location>
</feature>
<dbReference type="PANTHER" id="PTHR13142:SF1">
    <property type="entry name" value="INNER CENTROMERE PROTEIN"/>
    <property type="match status" value="1"/>
</dbReference>
<keyword evidence="4" id="KW-0963">Cytoplasm</keyword>
<feature type="compositionally biased region" description="Basic and acidic residues" evidence="8">
    <location>
        <begin position="257"/>
        <end position="279"/>
    </location>
</feature>
<evidence type="ECO:0000256" key="4">
    <source>
        <dbReference type="ARBA" id="ARBA00022490"/>
    </source>
</evidence>
<feature type="compositionally biased region" description="Basic and acidic residues" evidence="8">
    <location>
        <begin position="452"/>
        <end position="464"/>
    </location>
</feature>
<evidence type="ECO:0000313" key="11">
    <source>
        <dbReference type="Proteomes" id="UP000002748"/>
    </source>
</evidence>
<feature type="compositionally biased region" description="Low complexity" evidence="8">
    <location>
        <begin position="858"/>
        <end position="870"/>
    </location>
</feature>
<feature type="compositionally biased region" description="Basic and acidic residues" evidence="8">
    <location>
        <begin position="513"/>
        <end position="531"/>
    </location>
</feature>
<feature type="compositionally biased region" description="Acidic residues" evidence="8">
    <location>
        <begin position="323"/>
        <end position="334"/>
    </location>
</feature>
<gene>
    <name evidence="10" type="ORF">A1Q1_02016</name>
</gene>
<feature type="compositionally biased region" description="Basic and acidic residues" evidence="8">
    <location>
        <begin position="751"/>
        <end position="796"/>
    </location>
</feature>
<evidence type="ECO:0000256" key="6">
    <source>
        <dbReference type="ARBA" id="ARBA00023212"/>
    </source>
</evidence>
<feature type="region of interest" description="Disordered" evidence="8">
    <location>
        <begin position="510"/>
        <end position="592"/>
    </location>
</feature>
<comment type="subcellular location">
    <subcellularLocation>
        <location evidence="2">Cytoplasm</location>
        <location evidence="2">Cytoskeleton</location>
        <location evidence="2">Spindle</location>
    </subcellularLocation>
    <subcellularLocation>
        <location evidence="1">Nucleus</location>
    </subcellularLocation>
</comment>
<sequence length="989" mass="109169">MAASPTSFPTFQDYTFDLASRLQAAATQSLKEFEASITRDGFDWLDGYLENLEAQAHRPIAELIKTPSRTHTVKKTRQVAAAAETAARDRAEQIRQFNARIALSPLMKSPEPFSPLNAQQLLDSPSASPLKGKAKAGPKALKTRMQEDSPVKSKPKRTRTKKEAEPASKSTRRTVRGPAPKAPSPPREPTPPPREPTPPPREPTPEPPREPTPEPLREPTPEPPREPTPEPVEEREPTPVPVVERQPTPRDPTPEPVVEREPTPEPVERELSPESRDPTPEPVVECDPTPERQPTPEPVREPTPNLMDLNSEPVREPTPEVVKDDEDVFMEDEPKETLLSESEAEDEEKQPPIKVRSSWLSQALGNQVARPSTAHRTSMNDFGGLRQSTMHSKRKSEEVEEIKEKRPDKVARIDPTTASPAPYDRKAGSATSLPTATISTPAPAAKVQATTEPERNTTKVAKALEEMRAAAAAKVKAANEQKRLAASTTPAPSAGSGFFRGFGGLFGFQNDAARQKREEEDRKREEEDRKAQAAAEVALHRALETFREEEQREKEEQAVNDSIMADNEDIPPPEQNLIDIGDDFDSIPDDLGSSALGVAGTIDIDFAGSTTPPGSPPIKEATPKRKPPVPRKAANRPASAALASSSSQLFKTADRMASKVQGHKPAAAPVKSVARAAEAAKKDQAARDRREALRAQTERKKATEKARKAEEERAAAEAEKKRAAEEAEARRVRLAAAEKLRKEREARIRIQQQREKAEREAEAEAARKAEEEKRKADEEKRKAEEAARKEEADKRKAAMQRSQLGKSGMKRIIPAPKTPGKTHSRPPSTFRTAERASVQRLGPPQRTSQAGPSRASSTLQQQRATLQAQLDKQAVEAELLEDSGDVSLPSIRSEYSDSDDEPSESDFKRPAWAESPALRHALEAQAQVNPDELFGPIKPLRMDELFKERAGKFRARTSSANWNGADRLTEAEEREYARRMGFKPANAPR</sequence>
<protein>
    <submittedName>
        <fullName evidence="10">TAT-binding protein-like protein 7</fullName>
    </submittedName>
</protein>